<evidence type="ECO:0000313" key="3">
    <source>
        <dbReference type="Proteomes" id="UP000033140"/>
    </source>
</evidence>
<reference evidence="2 3" key="2">
    <citation type="journal article" date="2014" name="J. Gen. Appl. Microbiol.">
        <title>The early diverging ascomycetous budding yeast Saitoella complicata has three histone deacetylases belonging to the Clr6, Hos2, and Rpd3 lineages.</title>
        <authorList>
            <person name="Nishida H."/>
            <person name="Matsumoto T."/>
            <person name="Kondo S."/>
            <person name="Hamamoto M."/>
            <person name="Yoshikawa H."/>
        </authorList>
    </citation>
    <scope>NUCLEOTIDE SEQUENCE [LARGE SCALE GENOMIC DNA]</scope>
    <source>
        <strain evidence="2 3">NRRL Y-17804</strain>
    </source>
</reference>
<organism evidence="2 3">
    <name type="scientific">Saitoella complicata (strain BCRC 22490 / CBS 7301 / JCM 7358 / NBRC 10748 / NRRL Y-17804)</name>
    <dbReference type="NCBI Taxonomy" id="698492"/>
    <lineage>
        <taxon>Eukaryota</taxon>
        <taxon>Fungi</taxon>
        <taxon>Dikarya</taxon>
        <taxon>Ascomycota</taxon>
        <taxon>Taphrinomycotina</taxon>
        <taxon>Taphrinomycotina incertae sedis</taxon>
        <taxon>Saitoella</taxon>
    </lineage>
</organism>
<dbReference type="InterPro" id="IPR043141">
    <property type="entry name" value="Ribosomal_uL10-like_sf"/>
</dbReference>
<evidence type="ECO:0000313" key="2">
    <source>
        <dbReference type="EMBL" id="GAO49050.1"/>
    </source>
</evidence>
<comment type="caution">
    <text evidence="2">The sequence shown here is derived from an EMBL/GenBank/DDBJ whole genome shotgun (WGS) entry which is preliminary data.</text>
</comment>
<proteinExistence type="inferred from homology"/>
<evidence type="ECO:0000256" key="1">
    <source>
        <dbReference type="ARBA" id="ARBA00008889"/>
    </source>
</evidence>
<reference evidence="2 3" key="3">
    <citation type="journal article" date="2015" name="Genome Announc.">
        <title>Draft Genome Sequence of the Archiascomycetous Yeast Saitoella complicata.</title>
        <authorList>
            <person name="Yamauchi K."/>
            <person name="Kondo S."/>
            <person name="Hamamoto M."/>
            <person name="Takahashi Y."/>
            <person name="Ogura Y."/>
            <person name="Hayashi T."/>
            <person name="Nishida H."/>
        </authorList>
    </citation>
    <scope>NUCLEOTIDE SEQUENCE [LARGE SCALE GENOMIC DNA]</scope>
    <source>
        <strain evidence="2 3">NRRL Y-17804</strain>
    </source>
</reference>
<evidence type="ECO:0008006" key="4">
    <source>
        <dbReference type="Google" id="ProtNLM"/>
    </source>
</evidence>
<dbReference type="EMBL" id="BACD03000019">
    <property type="protein sequence ID" value="GAO49050.1"/>
    <property type="molecule type" value="Genomic_DNA"/>
</dbReference>
<dbReference type="Proteomes" id="UP000033140">
    <property type="component" value="Unassembled WGS sequence"/>
</dbReference>
<dbReference type="AlphaFoldDB" id="A0A0E9NI14"/>
<comment type="similarity">
    <text evidence="1">Belongs to the universal ribosomal protein uL10 family.</text>
</comment>
<dbReference type="STRING" id="698492.A0A0E9NI14"/>
<dbReference type="RefSeq" id="XP_019024096.1">
    <property type="nucleotide sequence ID" value="XM_019170680.1"/>
</dbReference>
<name>A0A0E9NI14_SAICN</name>
<dbReference type="OrthoDB" id="360689at2759"/>
<reference evidence="2 3" key="1">
    <citation type="journal article" date="2011" name="J. Gen. Appl. Microbiol.">
        <title>Draft genome sequencing of the enigmatic yeast Saitoella complicata.</title>
        <authorList>
            <person name="Nishida H."/>
            <person name="Hamamoto M."/>
            <person name="Sugiyama J."/>
        </authorList>
    </citation>
    <scope>NUCLEOTIDE SEQUENCE [LARGE SCALE GENOMIC DNA]</scope>
    <source>
        <strain evidence="2 3">NRRL Y-17804</strain>
    </source>
</reference>
<dbReference type="SUPFAM" id="SSF160369">
    <property type="entry name" value="Ribosomal protein L10-like"/>
    <property type="match status" value="1"/>
</dbReference>
<accession>A0A0E9NI14</accession>
<dbReference type="PANTHER" id="PTHR11560">
    <property type="entry name" value="39S RIBOSOMAL PROTEIN L10, MITOCHONDRIAL"/>
    <property type="match status" value="1"/>
</dbReference>
<gene>
    <name evidence="2" type="ORF">G7K_3211-t1</name>
</gene>
<sequence length="277" mass="30460">MAARLQCRNLLRQFARSAFVQPSRTYATIPAPPPAGLHNPSIKIDTPAHTNTTGLVPLKGWESRKTYLLHNYAKLLLEQPLILIAQHNAVNAEEWGAFRNQVAKVGGKLQVIRTHIFKAGLRNVNYMKKELPQEQWATTDATAQWLSEAAKDVDDPLMELFVGPLATITLAEPAQGFQPEVLKKVMDICNKSQNKLVLLGGRMESSPMDLTDLERAKALPNLEGMRAQLLGLLSSPASGLGRVLSASGSRIYFTLESRRIGMEKEANPEGATAEEKA</sequence>
<keyword evidence="3" id="KW-1185">Reference proteome</keyword>
<protein>
    <recommendedName>
        <fullName evidence="4">Ribosomal protein L10</fullName>
    </recommendedName>
</protein>
<dbReference type="Gene3D" id="3.30.70.1730">
    <property type="match status" value="1"/>
</dbReference>
<dbReference type="InterPro" id="IPR047865">
    <property type="entry name" value="Ribosomal_uL10_bac_type"/>
</dbReference>
<dbReference type="OMA" id="VLHSQYV"/>